<name>A0A840S5V4_9BURK</name>
<organism evidence="1 2">
    <name type="scientific">Inhella inkyongensis</name>
    <dbReference type="NCBI Taxonomy" id="392593"/>
    <lineage>
        <taxon>Bacteria</taxon>
        <taxon>Pseudomonadati</taxon>
        <taxon>Pseudomonadota</taxon>
        <taxon>Betaproteobacteria</taxon>
        <taxon>Burkholderiales</taxon>
        <taxon>Sphaerotilaceae</taxon>
        <taxon>Inhella</taxon>
    </lineage>
</organism>
<dbReference type="AlphaFoldDB" id="A0A840S5V4"/>
<dbReference type="EMBL" id="JACHHO010000001">
    <property type="protein sequence ID" value="MBB5204001.1"/>
    <property type="molecule type" value="Genomic_DNA"/>
</dbReference>
<dbReference type="PANTHER" id="PTHR36932:SF1">
    <property type="entry name" value="CAPSULAR POLYSACCHARIDE BIOSYNTHESIS PROTEIN"/>
    <property type="match status" value="1"/>
</dbReference>
<dbReference type="EC" id="6.2.1.30" evidence="1"/>
<protein>
    <submittedName>
        <fullName evidence="1">Phenylacetate-CoA ligase</fullName>
        <ecNumber evidence="1">6.2.1.30</ecNumber>
    </submittedName>
</protein>
<dbReference type="Gene3D" id="3.40.50.12780">
    <property type="entry name" value="N-terminal domain of ligase-like"/>
    <property type="match status" value="1"/>
</dbReference>
<reference evidence="1 2" key="1">
    <citation type="submission" date="2020-08" db="EMBL/GenBank/DDBJ databases">
        <title>Genomic Encyclopedia of Type Strains, Phase IV (KMG-IV): sequencing the most valuable type-strain genomes for metagenomic binning, comparative biology and taxonomic classification.</title>
        <authorList>
            <person name="Goeker M."/>
        </authorList>
    </citation>
    <scope>NUCLEOTIDE SEQUENCE [LARGE SCALE GENOMIC DNA]</scope>
    <source>
        <strain evidence="1 2">DSM 23958</strain>
    </source>
</reference>
<dbReference type="PANTHER" id="PTHR36932">
    <property type="entry name" value="CAPSULAR POLYSACCHARIDE BIOSYNTHESIS PROTEIN"/>
    <property type="match status" value="1"/>
</dbReference>
<evidence type="ECO:0000313" key="2">
    <source>
        <dbReference type="Proteomes" id="UP000554837"/>
    </source>
</evidence>
<evidence type="ECO:0000313" key="1">
    <source>
        <dbReference type="EMBL" id="MBB5204001.1"/>
    </source>
</evidence>
<proteinExistence type="predicted"/>
<dbReference type="RefSeq" id="WP_175423636.1">
    <property type="nucleotide sequence ID" value="NZ_CP040709.1"/>
</dbReference>
<dbReference type="InterPro" id="IPR053158">
    <property type="entry name" value="CapK_Type1_Caps_Biosynth"/>
</dbReference>
<accession>A0A840S5V4</accession>
<dbReference type="GO" id="GO:0047475">
    <property type="term" value="F:phenylacetate-CoA ligase activity"/>
    <property type="evidence" value="ECO:0007669"/>
    <property type="project" value="UniProtKB-EC"/>
</dbReference>
<sequence>MGLYTSICSGLIFPLHERLKKHDSVAVRRRLEASQWHTPAQIEAERTERLRAFLVDIGQHVPHYRALFSSLGFDPRSVSSLQDLQRLPLTDKPTMRAAGEGLKADDHGVLTRYNTGGSSGEPLIFYMGKARKSHDVGAKWRATRWWGVDIGDPELVVWGSPIELGAQDRIKRWRDALLRSTLLPAFEMSPANLDRFVAEIRRLRPAMLFGYPSSLSLIAQHAQSKGLRLDDLGIKVAFVTSERLYDEQRQTIERAYGCPVANGYGARDAGFIAHQCPQGSLHISAEDLIVETVRPDGSVCEADEAGEIVVTHLATRDFPFVRYRTGDVGVLSSQPCACGRGLPVLAEVQGRTTDFVVAQDGTVMHGLALIYTLRDIPGVARFRIEQESLDHTRVLLERGPGFDDRALERIQHDFHARLGAGVHIEVQLMDQIPNEASGKFRYVVSKVRPR</sequence>
<dbReference type="Proteomes" id="UP000554837">
    <property type="component" value="Unassembled WGS sequence"/>
</dbReference>
<keyword evidence="2" id="KW-1185">Reference proteome</keyword>
<dbReference type="InterPro" id="IPR042099">
    <property type="entry name" value="ANL_N_sf"/>
</dbReference>
<comment type="caution">
    <text evidence="1">The sequence shown here is derived from an EMBL/GenBank/DDBJ whole genome shotgun (WGS) entry which is preliminary data.</text>
</comment>
<dbReference type="SUPFAM" id="SSF56801">
    <property type="entry name" value="Acetyl-CoA synthetase-like"/>
    <property type="match status" value="1"/>
</dbReference>
<gene>
    <name evidence="1" type="ORF">HNQ51_001294</name>
</gene>
<keyword evidence="1" id="KW-0436">Ligase</keyword>